<gene>
    <name evidence="2" type="ORF">BZB76_6311</name>
</gene>
<feature type="transmembrane region" description="Helical" evidence="1">
    <location>
        <begin position="122"/>
        <end position="143"/>
    </location>
</feature>
<keyword evidence="1" id="KW-0812">Transmembrane</keyword>
<name>A0A495Q997_9ACTN</name>
<dbReference type="Proteomes" id="UP000274601">
    <property type="component" value="Unassembled WGS sequence"/>
</dbReference>
<dbReference type="EMBL" id="RBWU01000008">
    <property type="protein sequence ID" value="RKS68069.1"/>
    <property type="molecule type" value="Genomic_DNA"/>
</dbReference>
<organism evidence="2 3">
    <name type="scientific">Actinomadura pelletieri DSM 43383</name>
    <dbReference type="NCBI Taxonomy" id="1120940"/>
    <lineage>
        <taxon>Bacteria</taxon>
        <taxon>Bacillati</taxon>
        <taxon>Actinomycetota</taxon>
        <taxon>Actinomycetes</taxon>
        <taxon>Streptosporangiales</taxon>
        <taxon>Thermomonosporaceae</taxon>
        <taxon>Actinomadura</taxon>
    </lineage>
</organism>
<evidence type="ECO:0000313" key="2">
    <source>
        <dbReference type="EMBL" id="RKS68069.1"/>
    </source>
</evidence>
<proteinExistence type="predicted"/>
<keyword evidence="1" id="KW-0472">Membrane</keyword>
<feature type="transmembrane region" description="Helical" evidence="1">
    <location>
        <begin position="12"/>
        <end position="34"/>
    </location>
</feature>
<keyword evidence="1" id="KW-1133">Transmembrane helix</keyword>
<comment type="caution">
    <text evidence="2">The sequence shown here is derived from an EMBL/GenBank/DDBJ whole genome shotgun (WGS) entry which is preliminary data.</text>
</comment>
<keyword evidence="3" id="KW-1185">Reference proteome</keyword>
<evidence type="ECO:0000256" key="1">
    <source>
        <dbReference type="SAM" id="Phobius"/>
    </source>
</evidence>
<protein>
    <submittedName>
        <fullName evidence="2">Uncharacterized protein</fullName>
    </submittedName>
</protein>
<evidence type="ECO:0000313" key="3">
    <source>
        <dbReference type="Proteomes" id="UP000274601"/>
    </source>
</evidence>
<accession>A0A495Q997</accession>
<feature type="transmembrane region" description="Helical" evidence="1">
    <location>
        <begin position="55"/>
        <end position="75"/>
    </location>
</feature>
<sequence>MSGDEPYAGHNPVAVLLLILAGTPATIWLVLYGVRLLVRASRLRTATATLKAGAVLAWAATIGIYTWAVLPLLFFDDPDQSKACNEAVGAKRLAGYEPSFVPLRFGCRTGDGHTVEAIIPSYVNLSVTVLGLCAVVLTGLLLFQHKEDTK</sequence>
<dbReference type="OrthoDB" id="3483677at2"/>
<reference evidence="2 3" key="1">
    <citation type="submission" date="2018-10" db="EMBL/GenBank/DDBJ databases">
        <title>Genomic Encyclopedia of Archaeal and Bacterial Type Strains, Phase II (KMG-II): from individual species to whole genera.</title>
        <authorList>
            <person name="Goeker M."/>
        </authorList>
    </citation>
    <scope>NUCLEOTIDE SEQUENCE [LARGE SCALE GENOMIC DNA]</scope>
    <source>
        <strain evidence="2 3">DSM 43383</strain>
    </source>
</reference>
<dbReference type="AlphaFoldDB" id="A0A495Q997"/>